<organism evidence="1">
    <name type="scientific">Dongbei arctic lamprey calicivirus 1</name>
    <dbReference type="NCBI Taxonomy" id="2116166"/>
    <lineage>
        <taxon>Viruses</taxon>
        <taxon>Riboviria</taxon>
        <taxon>Orthornavirae</taxon>
        <taxon>Pisuviricota</taxon>
        <taxon>Pisoniviricetes</taxon>
        <taxon>Picornavirales</taxon>
        <taxon>Caliciviridae</taxon>
    </lineage>
</organism>
<protein>
    <submittedName>
        <fullName evidence="1">Uncharacterized protein</fullName>
    </submittedName>
</protein>
<evidence type="ECO:0000313" key="1">
    <source>
        <dbReference type="EMBL" id="AVM87210.1"/>
    </source>
</evidence>
<name>A0A2P1GMJ8_9CALI</name>
<accession>A0A2P1GMJ8</accession>
<sequence>MRFHQWNRATMNSSALAQVPRLYNREEILQHFMDWIKVEVWDMEQWLPIMRSNIGISHSCASWLTEKRLHLRELECLQRMLMDCNHQYSEKLRELITLASRSTTSPSTTTECYLEDETEIHPDLERQRLRTKQRHAESYAAAKSDAAMYCD</sequence>
<proteinExistence type="predicted"/>
<dbReference type="EMBL" id="MG599967">
    <property type="protein sequence ID" value="AVM87210.1"/>
    <property type="molecule type" value="Genomic_RNA"/>
</dbReference>
<reference evidence="1" key="1">
    <citation type="journal article" date="2018" name="Nature">
        <title>The evolutionary history of vertebrate RNA viruses.</title>
        <authorList>
            <person name="Shi M."/>
            <person name="Lin X.D."/>
            <person name="Chen X."/>
            <person name="Tian J.H."/>
            <person name="Chen L.J."/>
            <person name="Li K."/>
            <person name="Wang W."/>
            <person name="Eden J.S."/>
            <person name="Shen J.J."/>
            <person name="Liu L."/>
            <person name="Holmes E.C."/>
            <person name="Zhang Y.Z."/>
        </authorList>
    </citation>
    <scope>NUCLEOTIDE SEQUENCE</scope>
    <source>
        <strain evidence="1">QSMC956</strain>
    </source>
</reference>